<organism evidence="2">
    <name type="scientific">Paenibacillus sp. SYP-B3998</name>
    <dbReference type="NCBI Taxonomy" id="2678564"/>
    <lineage>
        <taxon>Bacteria</taxon>
        <taxon>Bacillati</taxon>
        <taxon>Bacillota</taxon>
        <taxon>Bacilli</taxon>
        <taxon>Bacillales</taxon>
        <taxon>Paenibacillaceae</taxon>
        <taxon>Paenibacillus</taxon>
    </lineage>
</organism>
<accession>A0A6G3ZZ91</accession>
<keyword evidence="2" id="KW-0503">Monooxygenase</keyword>
<reference evidence="2" key="1">
    <citation type="submission" date="2020-02" db="EMBL/GenBank/DDBJ databases">
        <authorList>
            <person name="Shen X.-R."/>
            <person name="Zhang Y.-X."/>
        </authorList>
    </citation>
    <scope>NUCLEOTIDE SEQUENCE</scope>
    <source>
        <strain evidence="2">SYP-B3998</strain>
    </source>
</reference>
<dbReference type="Pfam" id="PF03992">
    <property type="entry name" value="ABM"/>
    <property type="match status" value="1"/>
</dbReference>
<dbReference type="SUPFAM" id="SSF54909">
    <property type="entry name" value="Dimeric alpha+beta barrel"/>
    <property type="match status" value="1"/>
</dbReference>
<dbReference type="GO" id="GO:0004497">
    <property type="term" value="F:monooxygenase activity"/>
    <property type="evidence" value="ECO:0007669"/>
    <property type="project" value="UniProtKB-KW"/>
</dbReference>
<keyword evidence="2" id="KW-0560">Oxidoreductase</keyword>
<sequence length="104" mass="11925">MVIETLSIVVKEGFSDQVAQRFSAEAAVEKAEGFVDLSVLVKKARKGEEEIIVMIRWENEAMWKQWELSEPHLEGHRQERKHGKPDFVLSSKSDVYTVKAVKKP</sequence>
<dbReference type="RefSeq" id="WP_163948447.1">
    <property type="nucleotide sequence ID" value="NZ_JAAIKC010000005.1"/>
</dbReference>
<proteinExistence type="predicted"/>
<name>A0A6G3ZZ91_9BACL</name>
<dbReference type="InterPro" id="IPR011008">
    <property type="entry name" value="Dimeric_a/b-barrel"/>
</dbReference>
<dbReference type="EMBL" id="JAAIKC010000005">
    <property type="protein sequence ID" value="NEW07452.1"/>
    <property type="molecule type" value="Genomic_DNA"/>
</dbReference>
<dbReference type="InterPro" id="IPR050404">
    <property type="entry name" value="Heme-degrading_MO"/>
</dbReference>
<feature type="domain" description="ABM" evidence="1">
    <location>
        <begin position="2"/>
        <end position="95"/>
    </location>
</feature>
<comment type="caution">
    <text evidence="2">The sequence shown here is derived from an EMBL/GenBank/DDBJ whole genome shotgun (WGS) entry which is preliminary data.</text>
</comment>
<dbReference type="AlphaFoldDB" id="A0A6G3ZZ91"/>
<dbReference type="PANTHER" id="PTHR34474">
    <property type="entry name" value="SIGNAL TRANSDUCTION PROTEIN TRAP"/>
    <property type="match status" value="1"/>
</dbReference>
<evidence type="ECO:0000313" key="2">
    <source>
        <dbReference type="EMBL" id="NEW07452.1"/>
    </source>
</evidence>
<evidence type="ECO:0000259" key="1">
    <source>
        <dbReference type="PROSITE" id="PS51725"/>
    </source>
</evidence>
<protein>
    <submittedName>
        <fullName evidence="2">Antibiotic biosynthesis monooxygenase</fullName>
    </submittedName>
</protein>
<dbReference type="Gene3D" id="3.30.70.100">
    <property type="match status" value="1"/>
</dbReference>
<dbReference type="InterPro" id="IPR007138">
    <property type="entry name" value="ABM_dom"/>
</dbReference>
<dbReference type="PROSITE" id="PS51725">
    <property type="entry name" value="ABM"/>
    <property type="match status" value="1"/>
</dbReference>
<gene>
    <name evidence="2" type="ORF">GK047_15715</name>
</gene>
<dbReference type="PANTHER" id="PTHR34474:SF1">
    <property type="entry name" value="HEME-DEGRADING MONOOXYGENASE HMOA"/>
    <property type="match status" value="1"/>
</dbReference>